<evidence type="ECO:0000313" key="2">
    <source>
        <dbReference type="EMBL" id="MBB4921134.1"/>
    </source>
</evidence>
<sequence>MASNAVAALTPVAALWFLFSLREHGTAGLAERTLTGVQTVWPFLVVSSCLRYATRVTSVAGQPGPAGLPAWMTADSSSAVPTGRCSPLSRTADSVTASDHSRTSRSRPRT</sequence>
<feature type="region of interest" description="Disordered" evidence="1">
    <location>
        <begin position="73"/>
        <end position="110"/>
    </location>
</feature>
<evidence type="ECO:0000256" key="1">
    <source>
        <dbReference type="SAM" id="MobiDB-lite"/>
    </source>
</evidence>
<keyword evidence="3" id="KW-1185">Reference proteome</keyword>
<reference evidence="2 3" key="1">
    <citation type="submission" date="2020-08" db="EMBL/GenBank/DDBJ databases">
        <title>Sequencing the genomes of 1000 actinobacteria strains.</title>
        <authorList>
            <person name="Klenk H.-P."/>
        </authorList>
    </citation>
    <scope>NUCLEOTIDE SEQUENCE [LARGE SCALE GENOMIC DNA]</scope>
    <source>
        <strain evidence="2 3">DSM 41654</strain>
    </source>
</reference>
<dbReference type="RefSeq" id="WP_184933516.1">
    <property type="nucleotide sequence ID" value="NZ_JACHJV010000001.1"/>
</dbReference>
<dbReference type="Proteomes" id="UP000540506">
    <property type="component" value="Unassembled WGS sequence"/>
</dbReference>
<feature type="compositionally biased region" description="Polar residues" evidence="1">
    <location>
        <begin position="88"/>
        <end position="98"/>
    </location>
</feature>
<organism evidence="2 3">
    <name type="scientific">Kitasatospora kifunensis</name>
    <name type="common">Streptomyces kifunensis</name>
    <dbReference type="NCBI Taxonomy" id="58351"/>
    <lineage>
        <taxon>Bacteria</taxon>
        <taxon>Bacillati</taxon>
        <taxon>Actinomycetota</taxon>
        <taxon>Actinomycetes</taxon>
        <taxon>Kitasatosporales</taxon>
        <taxon>Streptomycetaceae</taxon>
        <taxon>Kitasatospora</taxon>
    </lineage>
</organism>
<name>A0A7W7VSY4_KITKI</name>
<dbReference type="AlphaFoldDB" id="A0A7W7VSY4"/>
<protein>
    <submittedName>
        <fullName evidence="2">Uncharacterized protein</fullName>
    </submittedName>
</protein>
<comment type="caution">
    <text evidence="2">The sequence shown here is derived from an EMBL/GenBank/DDBJ whole genome shotgun (WGS) entry which is preliminary data.</text>
</comment>
<evidence type="ECO:0000313" key="3">
    <source>
        <dbReference type="Proteomes" id="UP000540506"/>
    </source>
</evidence>
<gene>
    <name evidence="2" type="ORF">FHR34_000127</name>
</gene>
<proteinExistence type="predicted"/>
<accession>A0A7W7VSY4</accession>
<dbReference type="EMBL" id="JACHJV010000001">
    <property type="protein sequence ID" value="MBB4921134.1"/>
    <property type="molecule type" value="Genomic_DNA"/>
</dbReference>